<feature type="compositionally biased region" description="Basic and acidic residues" evidence="1">
    <location>
        <begin position="32"/>
        <end position="53"/>
    </location>
</feature>
<evidence type="ECO:0000256" key="1">
    <source>
        <dbReference type="SAM" id="MobiDB-lite"/>
    </source>
</evidence>
<name>A0ABD3DDD7_9LAMI</name>
<dbReference type="EMBL" id="JAVIJP010000017">
    <property type="protein sequence ID" value="KAL3640340.1"/>
    <property type="molecule type" value="Genomic_DNA"/>
</dbReference>
<organism evidence="2 3">
    <name type="scientific">Castilleja foliolosa</name>
    <dbReference type="NCBI Taxonomy" id="1961234"/>
    <lineage>
        <taxon>Eukaryota</taxon>
        <taxon>Viridiplantae</taxon>
        <taxon>Streptophyta</taxon>
        <taxon>Embryophyta</taxon>
        <taxon>Tracheophyta</taxon>
        <taxon>Spermatophyta</taxon>
        <taxon>Magnoliopsida</taxon>
        <taxon>eudicotyledons</taxon>
        <taxon>Gunneridae</taxon>
        <taxon>Pentapetalae</taxon>
        <taxon>asterids</taxon>
        <taxon>lamiids</taxon>
        <taxon>Lamiales</taxon>
        <taxon>Orobanchaceae</taxon>
        <taxon>Pedicularideae</taxon>
        <taxon>Castillejinae</taxon>
        <taxon>Castilleja</taxon>
    </lineage>
</organism>
<evidence type="ECO:0000313" key="3">
    <source>
        <dbReference type="Proteomes" id="UP001632038"/>
    </source>
</evidence>
<evidence type="ECO:0000313" key="2">
    <source>
        <dbReference type="EMBL" id="KAL3640340.1"/>
    </source>
</evidence>
<gene>
    <name evidence="2" type="ORF">CASFOL_015308</name>
</gene>
<keyword evidence="3" id="KW-1185">Reference proteome</keyword>
<dbReference type="Proteomes" id="UP001632038">
    <property type="component" value="Unassembled WGS sequence"/>
</dbReference>
<comment type="caution">
    <text evidence="2">The sequence shown here is derived from an EMBL/GenBank/DDBJ whole genome shotgun (WGS) entry which is preliminary data.</text>
</comment>
<sequence length="53" mass="6255">MGTRRPLILQMVHDSTALEPRCRFQRAYTSVEKPEQRDDSKFENWSELGSKND</sequence>
<proteinExistence type="predicted"/>
<protein>
    <submittedName>
        <fullName evidence="2">Uncharacterized protein</fullName>
    </submittedName>
</protein>
<dbReference type="AlphaFoldDB" id="A0ABD3DDD7"/>
<reference evidence="3" key="1">
    <citation type="journal article" date="2024" name="IScience">
        <title>Strigolactones Initiate the Formation of Haustorium-like Structures in Castilleja.</title>
        <authorList>
            <person name="Buerger M."/>
            <person name="Peterson D."/>
            <person name="Chory J."/>
        </authorList>
    </citation>
    <scope>NUCLEOTIDE SEQUENCE [LARGE SCALE GENOMIC DNA]</scope>
</reference>
<accession>A0ABD3DDD7</accession>
<feature type="region of interest" description="Disordered" evidence="1">
    <location>
        <begin position="29"/>
        <end position="53"/>
    </location>
</feature>